<proteinExistence type="predicted"/>
<feature type="transmembrane region" description="Helical" evidence="10">
    <location>
        <begin position="308"/>
        <end position="326"/>
    </location>
</feature>
<organism evidence="11 12">
    <name type="scientific">Campylobacter avium LMG 24591</name>
    <dbReference type="NCBI Taxonomy" id="522484"/>
    <lineage>
        <taxon>Bacteria</taxon>
        <taxon>Pseudomonadati</taxon>
        <taxon>Campylobacterota</taxon>
        <taxon>Epsilonproteobacteria</taxon>
        <taxon>Campylobacterales</taxon>
        <taxon>Campylobacteraceae</taxon>
        <taxon>Campylobacter</taxon>
    </lineage>
</organism>
<dbReference type="OrthoDB" id="9810952at2"/>
<evidence type="ECO:0000256" key="4">
    <source>
        <dbReference type="ARBA" id="ARBA00022538"/>
    </source>
</evidence>
<dbReference type="Proteomes" id="UP000201169">
    <property type="component" value="Chromosome"/>
</dbReference>
<keyword evidence="12" id="KW-1185">Reference proteome</keyword>
<feature type="transmembrane region" description="Helical" evidence="10">
    <location>
        <begin position="127"/>
        <end position="148"/>
    </location>
</feature>
<dbReference type="InterPro" id="IPR004772">
    <property type="entry name" value="TrkH"/>
</dbReference>
<dbReference type="PANTHER" id="PTHR32024">
    <property type="entry name" value="TRK SYSTEM POTASSIUM UPTAKE PROTEIN TRKG-RELATED"/>
    <property type="match status" value="1"/>
</dbReference>
<feature type="transmembrane region" description="Helical" evidence="10">
    <location>
        <begin position="186"/>
        <end position="206"/>
    </location>
</feature>
<comment type="subcellular location">
    <subcellularLocation>
        <location evidence="1">Cell membrane</location>
        <topology evidence="1">Multi-pass membrane protein</topology>
    </subcellularLocation>
</comment>
<feature type="transmembrane region" description="Helical" evidence="10">
    <location>
        <begin position="409"/>
        <end position="430"/>
    </location>
</feature>
<evidence type="ECO:0000256" key="7">
    <source>
        <dbReference type="ARBA" id="ARBA00022989"/>
    </source>
</evidence>
<sequence length="447" mass="49844">MRQTHLDRKSVRFLFIGYISIALFGAFVLQTELMSKKDISFLDALFTSASAISMTGLIVKNTAIDFTIYGQIFILLLIQIGGLGYMGLGIFFYLLIRKKIGFNERNILKESLIYPNMEGVVDFLKKIVIFVFVVEIIGAVLLSLKFALEMPLNEAIWHGFFHSVSAFNNAGFTTFETGLLSYRSDLWVNFVITSLVIIGGIGYFVLLELYLFRKKRIGSLSLHTKIVLSATVILLVLATVVVFLFEYSNKNSIGEFSLFDKILSSYFISVNYRTSGFNTIDLSTLKDASLFFGSLFMVIGGGPGGTSGGLKVTTVAVLLIYTYWVIKNGRVRIFNYELSEDTIKKAFVITVGSIAYMTICVIIVSLLEEETRFINIFFEISSAFATVGVSVGDGGSLSLCALFGDYSKIIIIILMISGRIGIFAFLISIFTQEKEKYIKYPQAKVYL</sequence>
<evidence type="ECO:0000256" key="9">
    <source>
        <dbReference type="ARBA" id="ARBA00023136"/>
    </source>
</evidence>
<evidence type="ECO:0000256" key="6">
    <source>
        <dbReference type="ARBA" id="ARBA00022958"/>
    </source>
</evidence>
<keyword evidence="7 10" id="KW-1133">Transmembrane helix</keyword>
<evidence type="ECO:0000256" key="5">
    <source>
        <dbReference type="ARBA" id="ARBA00022692"/>
    </source>
</evidence>
<gene>
    <name evidence="11" type="primary">ktrB</name>
    <name evidence="11" type="ORF">CAV_1090</name>
</gene>
<reference evidence="11 12" key="1">
    <citation type="submission" date="2017-07" db="EMBL/GenBank/DDBJ databases">
        <title>Analysis of two Campylobacter avium genomes and identification of a novel hippuricase gene.</title>
        <authorList>
            <person name="Miller W.G."/>
            <person name="Chapman M.H."/>
            <person name="Yee E."/>
            <person name="Revez J."/>
            <person name="Bono J.L."/>
            <person name="Rossi M."/>
        </authorList>
    </citation>
    <scope>NUCLEOTIDE SEQUENCE [LARGE SCALE GENOMIC DNA]</scope>
    <source>
        <strain evidence="11 12">LMG 24591</strain>
    </source>
</reference>
<feature type="transmembrane region" description="Helical" evidence="10">
    <location>
        <begin position="71"/>
        <end position="96"/>
    </location>
</feature>
<accession>A0A222MXM8</accession>
<dbReference type="KEGG" id="cavi:CAV_1090"/>
<evidence type="ECO:0000313" key="11">
    <source>
        <dbReference type="EMBL" id="ASQ30733.1"/>
    </source>
</evidence>
<evidence type="ECO:0000256" key="1">
    <source>
        <dbReference type="ARBA" id="ARBA00004651"/>
    </source>
</evidence>
<feature type="transmembrane region" description="Helical" evidence="10">
    <location>
        <begin position="226"/>
        <end position="245"/>
    </location>
</feature>
<evidence type="ECO:0000256" key="8">
    <source>
        <dbReference type="ARBA" id="ARBA00023065"/>
    </source>
</evidence>
<dbReference type="AlphaFoldDB" id="A0A222MXM8"/>
<evidence type="ECO:0000256" key="10">
    <source>
        <dbReference type="SAM" id="Phobius"/>
    </source>
</evidence>
<keyword evidence="2" id="KW-0813">Transport</keyword>
<keyword evidence="8" id="KW-0406">Ion transport</keyword>
<evidence type="ECO:0000313" key="12">
    <source>
        <dbReference type="Proteomes" id="UP000201169"/>
    </source>
</evidence>
<dbReference type="InterPro" id="IPR003445">
    <property type="entry name" value="Cat_transpt"/>
</dbReference>
<dbReference type="GO" id="GO:0015379">
    <property type="term" value="F:potassium:chloride symporter activity"/>
    <property type="evidence" value="ECO:0007669"/>
    <property type="project" value="InterPro"/>
</dbReference>
<dbReference type="PANTHER" id="PTHR32024:SF1">
    <property type="entry name" value="KTR SYSTEM POTASSIUM UPTAKE PROTEIN B"/>
    <property type="match status" value="1"/>
</dbReference>
<evidence type="ECO:0000256" key="2">
    <source>
        <dbReference type="ARBA" id="ARBA00022448"/>
    </source>
</evidence>
<dbReference type="Pfam" id="PF02386">
    <property type="entry name" value="TrkH"/>
    <property type="match status" value="1"/>
</dbReference>
<keyword evidence="9 10" id="KW-0472">Membrane</keyword>
<feature type="transmembrane region" description="Helical" evidence="10">
    <location>
        <begin position="41"/>
        <end position="59"/>
    </location>
</feature>
<keyword evidence="5 10" id="KW-0812">Transmembrane</keyword>
<keyword evidence="4" id="KW-0633">Potassium transport</keyword>
<dbReference type="EMBL" id="CP022347">
    <property type="protein sequence ID" value="ASQ30733.1"/>
    <property type="molecule type" value="Genomic_DNA"/>
</dbReference>
<dbReference type="GO" id="GO:0005886">
    <property type="term" value="C:plasma membrane"/>
    <property type="evidence" value="ECO:0007669"/>
    <property type="project" value="UniProtKB-SubCell"/>
</dbReference>
<feature type="transmembrane region" description="Helical" evidence="10">
    <location>
        <begin position="346"/>
        <end position="367"/>
    </location>
</feature>
<keyword evidence="3" id="KW-1003">Cell membrane</keyword>
<evidence type="ECO:0000256" key="3">
    <source>
        <dbReference type="ARBA" id="ARBA00022475"/>
    </source>
</evidence>
<dbReference type="RefSeq" id="WP_094325487.1">
    <property type="nucleotide sequence ID" value="NZ_CP022347.1"/>
</dbReference>
<name>A0A222MXM8_9BACT</name>
<keyword evidence="6" id="KW-0630">Potassium</keyword>
<protein>
    <submittedName>
        <fullName evidence="11">Potassium transporter KtrAB, KtrB subunit</fullName>
    </submittedName>
</protein>
<feature type="transmembrane region" description="Helical" evidence="10">
    <location>
        <begin position="12"/>
        <end position="29"/>
    </location>
</feature>
<dbReference type="NCBIfam" id="TIGR00933">
    <property type="entry name" value="2a38"/>
    <property type="match status" value="1"/>
</dbReference>